<feature type="transmembrane region" description="Helical" evidence="1">
    <location>
        <begin position="119"/>
        <end position="139"/>
    </location>
</feature>
<dbReference type="OrthoDB" id="4865566at2759"/>
<name>A0A0B4F6J1_METAF</name>
<dbReference type="HOGENOM" id="CLU_137799_0_0_1"/>
<keyword evidence="3" id="KW-1185">Reference proteome</keyword>
<reference evidence="2 3" key="1">
    <citation type="journal article" date="2014" name="Proc. Natl. Acad. Sci. U.S.A.">
        <title>Trajectory and genomic determinants of fungal-pathogen speciation and host adaptation.</title>
        <authorList>
            <person name="Hu X."/>
            <person name="Xiao G."/>
            <person name="Zheng P."/>
            <person name="Shang Y."/>
            <person name="Su Y."/>
            <person name="Zhang X."/>
            <person name="Liu X."/>
            <person name="Zhan S."/>
            <person name="St Leger R.J."/>
            <person name="Wang C."/>
        </authorList>
    </citation>
    <scope>NUCLEOTIDE SEQUENCE [LARGE SCALE GENOMIC DNA]</scope>
    <source>
        <strain evidence="2 3">ARSEF 549</strain>
    </source>
</reference>
<keyword evidence="1" id="KW-0472">Membrane</keyword>
<proteinExistence type="predicted"/>
<protein>
    <submittedName>
        <fullName evidence="2">Uncharacterized protein</fullName>
    </submittedName>
</protein>
<keyword evidence="1" id="KW-1133">Transmembrane helix</keyword>
<dbReference type="EMBL" id="AZNF01000015">
    <property type="protein sequence ID" value="KID61471.1"/>
    <property type="molecule type" value="Genomic_DNA"/>
</dbReference>
<feature type="transmembrane region" description="Helical" evidence="1">
    <location>
        <begin position="21"/>
        <end position="44"/>
    </location>
</feature>
<dbReference type="VEuPathDB" id="FungiDB:MAN_09236"/>
<dbReference type="InterPro" id="IPR046572">
    <property type="entry name" value="DUF6632"/>
</dbReference>
<sequence length="146" mass="16718">MPRPIEPSLRGNVQYQRLQASIKLFGAMLLVFFTVAFTAAVLRLPLPRVLELLTRWGPGGAEQYEEMISVIYIVWGYFLLRAADSPFDHELFLDFSLHANVAHFSLMTAMAVVNKGDRIHLLGDVVSAWIVFCPFAYFWKITRRPE</sequence>
<keyword evidence="1" id="KW-0812">Transmembrane</keyword>
<comment type="caution">
    <text evidence="2">The sequence shown here is derived from an EMBL/GenBank/DDBJ whole genome shotgun (WGS) entry which is preliminary data.</text>
</comment>
<organism evidence="2 3">
    <name type="scientific">Metarhizium anisopliae (strain ARSEF 549)</name>
    <dbReference type="NCBI Taxonomy" id="3151832"/>
    <lineage>
        <taxon>Eukaryota</taxon>
        <taxon>Fungi</taxon>
        <taxon>Dikarya</taxon>
        <taxon>Ascomycota</taxon>
        <taxon>Pezizomycotina</taxon>
        <taxon>Sordariomycetes</taxon>
        <taxon>Hypocreomycetidae</taxon>
        <taxon>Hypocreales</taxon>
        <taxon>Clavicipitaceae</taxon>
        <taxon>Metarhizium</taxon>
    </lineage>
</organism>
<gene>
    <name evidence="2" type="ORF">MAN_09236</name>
</gene>
<accession>A0A0B4F6J1</accession>
<dbReference type="AlphaFoldDB" id="A0A0B4F6J1"/>
<evidence type="ECO:0000313" key="3">
    <source>
        <dbReference type="Proteomes" id="UP000031186"/>
    </source>
</evidence>
<dbReference type="Pfam" id="PF20337">
    <property type="entry name" value="DUF6632"/>
    <property type="match status" value="1"/>
</dbReference>
<dbReference type="Proteomes" id="UP000031186">
    <property type="component" value="Unassembled WGS sequence"/>
</dbReference>
<evidence type="ECO:0000313" key="2">
    <source>
        <dbReference type="EMBL" id="KID61471.1"/>
    </source>
</evidence>
<feature type="non-terminal residue" evidence="2">
    <location>
        <position position="1"/>
    </location>
</feature>
<evidence type="ECO:0000256" key="1">
    <source>
        <dbReference type="SAM" id="Phobius"/>
    </source>
</evidence>